<accession>A0A0F9PPU7</accession>
<sequence length="166" mass="19451">MKIRLGFVSNSSSASFIVDLEEYPTVFSVAKAMFELIIRNPEISLDEDDKEFAKIELELLEQAIKDGVDQDLPIFIPGNYDTCIVKKEYCYDINTNFDHPFWKLTGFDGVDYFGYMDDLDMEYYFPYIGKYGTLNDYKTKYSELVGKKFDEINNIVQNRKQRTQNK</sequence>
<proteinExistence type="predicted"/>
<gene>
    <name evidence="1" type="ORF">LCGC14_1190620</name>
</gene>
<dbReference type="EMBL" id="LAZR01006040">
    <property type="protein sequence ID" value="KKM95202.1"/>
    <property type="molecule type" value="Genomic_DNA"/>
</dbReference>
<dbReference type="AlphaFoldDB" id="A0A0F9PPU7"/>
<comment type="caution">
    <text evidence="1">The sequence shown here is derived from an EMBL/GenBank/DDBJ whole genome shotgun (WGS) entry which is preliminary data.</text>
</comment>
<protein>
    <submittedName>
        <fullName evidence="1">Uncharacterized protein</fullName>
    </submittedName>
</protein>
<reference evidence="1" key="1">
    <citation type="journal article" date="2015" name="Nature">
        <title>Complex archaea that bridge the gap between prokaryotes and eukaryotes.</title>
        <authorList>
            <person name="Spang A."/>
            <person name="Saw J.H."/>
            <person name="Jorgensen S.L."/>
            <person name="Zaremba-Niedzwiedzka K."/>
            <person name="Martijn J."/>
            <person name="Lind A.E."/>
            <person name="van Eijk R."/>
            <person name="Schleper C."/>
            <person name="Guy L."/>
            <person name="Ettema T.J."/>
        </authorList>
    </citation>
    <scope>NUCLEOTIDE SEQUENCE</scope>
</reference>
<evidence type="ECO:0000313" key="1">
    <source>
        <dbReference type="EMBL" id="KKM95202.1"/>
    </source>
</evidence>
<name>A0A0F9PPU7_9ZZZZ</name>
<organism evidence="1">
    <name type="scientific">marine sediment metagenome</name>
    <dbReference type="NCBI Taxonomy" id="412755"/>
    <lineage>
        <taxon>unclassified sequences</taxon>
        <taxon>metagenomes</taxon>
        <taxon>ecological metagenomes</taxon>
    </lineage>
</organism>